<evidence type="ECO:0000256" key="1">
    <source>
        <dbReference type="SAM" id="Coils"/>
    </source>
</evidence>
<keyword evidence="1" id="KW-0175">Coiled coil</keyword>
<dbReference type="EMBL" id="MU004232">
    <property type="protein sequence ID" value="KAF2672490.1"/>
    <property type="molecule type" value="Genomic_DNA"/>
</dbReference>
<dbReference type="Proteomes" id="UP000799302">
    <property type="component" value="Unassembled WGS sequence"/>
</dbReference>
<protein>
    <submittedName>
        <fullName evidence="2">Uncharacterized protein</fullName>
    </submittedName>
</protein>
<feature type="coiled-coil region" evidence="1">
    <location>
        <begin position="300"/>
        <end position="364"/>
    </location>
</feature>
<accession>A0A6A6UL35</accession>
<organism evidence="2 3">
    <name type="scientific">Microthyrium microscopicum</name>
    <dbReference type="NCBI Taxonomy" id="703497"/>
    <lineage>
        <taxon>Eukaryota</taxon>
        <taxon>Fungi</taxon>
        <taxon>Dikarya</taxon>
        <taxon>Ascomycota</taxon>
        <taxon>Pezizomycotina</taxon>
        <taxon>Dothideomycetes</taxon>
        <taxon>Dothideomycetes incertae sedis</taxon>
        <taxon>Microthyriales</taxon>
        <taxon>Microthyriaceae</taxon>
        <taxon>Microthyrium</taxon>
    </lineage>
</organism>
<sequence>MGSRFTSISQLHLAIHNMRYRQTPNLPRRDLCCFGYCRTSTEPAITPTSHSDKMPPQKIMQPDAPETFPRFLSLPLELRWMIYDMLDLPTLAAIHNAGPTLRSESELTYLRKSWFVLDLRWNSTHCFIAKEALNFQMTRTPEHGFSGSTAQAIKIAPPLNLSNAKHIRNIWILGNAICDVGPALVPESEIPQETSRPWRRPWQISRPQLPIPLRPRLDLLLAQFENAHTVVHNVFLEKERCSSRATYQKVDGIWKAGLFTGYHAPITKNEFPACPSKEELIELRQALPFVTGPYRLLHDFSSAMDDVKFLSEKMEALEHKADPKVRRKLIKSRRTKLVTLRKNMKKLTGRIEAKKQILEGKRAELMAMTEKDNEQFWELLEQQVTDLSVCLPEGERSVKIGESLIKARGIYGLAKEKAVR</sequence>
<keyword evidence="3" id="KW-1185">Reference proteome</keyword>
<dbReference type="AlphaFoldDB" id="A0A6A6UL35"/>
<reference evidence="2" key="1">
    <citation type="journal article" date="2020" name="Stud. Mycol.">
        <title>101 Dothideomycetes genomes: a test case for predicting lifestyles and emergence of pathogens.</title>
        <authorList>
            <person name="Haridas S."/>
            <person name="Albert R."/>
            <person name="Binder M."/>
            <person name="Bloem J."/>
            <person name="Labutti K."/>
            <person name="Salamov A."/>
            <person name="Andreopoulos B."/>
            <person name="Baker S."/>
            <person name="Barry K."/>
            <person name="Bills G."/>
            <person name="Bluhm B."/>
            <person name="Cannon C."/>
            <person name="Castanera R."/>
            <person name="Culley D."/>
            <person name="Daum C."/>
            <person name="Ezra D."/>
            <person name="Gonzalez J."/>
            <person name="Henrissat B."/>
            <person name="Kuo A."/>
            <person name="Liang C."/>
            <person name="Lipzen A."/>
            <person name="Lutzoni F."/>
            <person name="Magnuson J."/>
            <person name="Mondo S."/>
            <person name="Nolan M."/>
            <person name="Ohm R."/>
            <person name="Pangilinan J."/>
            <person name="Park H.-J."/>
            <person name="Ramirez L."/>
            <person name="Alfaro M."/>
            <person name="Sun H."/>
            <person name="Tritt A."/>
            <person name="Yoshinaga Y."/>
            <person name="Zwiers L.-H."/>
            <person name="Turgeon B."/>
            <person name="Goodwin S."/>
            <person name="Spatafora J."/>
            <person name="Crous P."/>
            <person name="Grigoriev I."/>
        </authorList>
    </citation>
    <scope>NUCLEOTIDE SEQUENCE</scope>
    <source>
        <strain evidence="2">CBS 115976</strain>
    </source>
</reference>
<gene>
    <name evidence="2" type="ORF">BT63DRAFT_197563</name>
</gene>
<evidence type="ECO:0000313" key="2">
    <source>
        <dbReference type="EMBL" id="KAF2672490.1"/>
    </source>
</evidence>
<name>A0A6A6UL35_9PEZI</name>
<proteinExistence type="predicted"/>
<evidence type="ECO:0000313" key="3">
    <source>
        <dbReference type="Proteomes" id="UP000799302"/>
    </source>
</evidence>